<sequence length="130" mass="14193">MTMYMACVQFGMSMQQAMVASTLNAAASLGRSATHGSLEPGKVGDILLIDSPRFTRFFQVGALDLSVWKPPRDDRAGDQERNHRSQATMNCGLHRSRSRRILTGNVPCLRGGGGGVRRGVTVRRDSFLLV</sequence>
<dbReference type="OrthoDB" id="194468at2759"/>
<dbReference type="GO" id="GO:0019557">
    <property type="term" value="P:L-histidine catabolic process to glutamate and formate"/>
    <property type="evidence" value="ECO:0007669"/>
    <property type="project" value="UniProtKB-UniPathway"/>
</dbReference>
<dbReference type="Proteomes" id="UP000677054">
    <property type="component" value="Unassembled WGS sequence"/>
</dbReference>
<evidence type="ECO:0000313" key="9">
    <source>
        <dbReference type="EMBL" id="CAD7254630.1"/>
    </source>
</evidence>
<accession>A0A7R9AI76</accession>
<dbReference type="Gene3D" id="3.20.20.140">
    <property type="entry name" value="Metal-dependent hydrolases"/>
    <property type="match status" value="1"/>
</dbReference>
<keyword evidence="7" id="KW-0408">Iron</keyword>
<evidence type="ECO:0000256" key="2">
    <source>
        <dbReference type="ARBA" id="ARBA00012864"/>
    </source>
</evidence>
<dbReference type="SUPFAM" id="SSF51556">
    <property type="entry name" value="Metallo-dependent hydrolases"/>
    <property type="match status" value="1"/>
</dbReference>
<dbReference type="EC" id="3.5.2.7" evidence="2"/>
<feature type="compositionally biased region" description="Basic and acidic residues" evidence="8">
    <location>
        <begin position="71"/>
        <end position="83"/>
    </location>
</feature>
<dbReference type="GO" id="GO:0050480">
    <property type="term" value="F:imidazolonepropionase activity"/>
    <property type="evidence" value="ECO:0007669"/>
    <property type="project" value="UniProtKB-EC"/>
</dbReference>
<protein>
    <recommendedName>
        <fullName evidence="2">imidazolonepropionase</fullName>
        <ecNumber evidence="2">3.5.2.7</ecNumber>
    </recommendedName>
</protein>
<gene>
    <name evidence="9" type="ORF">DSTB1V02_LOCUS14376</name>
</gene>
<evidence type="ECO:0000256" key="8">
    <source>
        <dbReference type="SAM" id="MobiDB-lite"/>
    </source>
</evidence>
<dbReference type="GO" id="GO:0046872">
    <property type="term" value="F:metal ion binding"/>
    <property type="evidence" value="ECO:0007669"/>
    <property type="project" value="UniProtKB-KW"/>
</dbReference>
<evidence type="ECO:0000313" key="10">
    <source>
        <dbReference type="Proteomes" id="UP000677054"/>
    </source>
</evidence>
<dbReference type="EMBL" id="LR910585">
    <property type="protein sequence ID" value="CAD7254630.1"/>
    <property type="molecule type" value="Genomic_DNA"/>
</dbReference>
<evidence type="ECO:0000256" key="1">
    <source>
        <dbReference type="ARBA" id="ARBA00005023"/>
    </source>
</evidence>
<dbReference type="PANTHER" id="PTHR42752">
    <property type="entry name" value="IMIDAZOLONEPROPIONASE"/>
    <property type="match status" value="1"/>
</dbReference>
<dbReference type="GO" id="GO:0019556">
    <property type="term" value="P:L-histidine catabolic process to glutamate and formamide"/>
    <property type="evidence" value="ECO:0007669"/>
    <property type="project" value="UniProtKB-UniPathway"/>
</dbReference>
<dbReference type="UniPathway" id="UPA00379">
    <property type="reaction ID" value="UER00551"/>
</dbReference>
<dbReference type="Gene3D" id="2.30.40.10">
    <property type="entry name" value="Urease, subunit C, domain 1"/>
    <property type="match status" value="1"/>
</dbReference>
<keyword evidence="10" id="KW-1185">Reference proteome</keyword>
<keyword evidence="6" id="KW-0862">Zinc</keyword>
<dbReference type="AlphaFoldDB" id="A0A7R9AI76"/>
<dbReference type="PANTHER" id="PTHR42752:SF1">
    <property type="entry name" value="IMIDAZOLONEPROPIONASE-RELATED"/>
    <property type="match status" value="1"/>
</dbReference>
<organism evidence="9">
    <name type="scientific">Darwinula stevensoni</name>
    <dbReference type="NCBI Taxonomy" id="69355"/>
    <lineage>
        <taxon>Eukaryota</taxon>
        <taxon>Metazoa</taxon>
        <taxon>Ecdysozoa</taxon>
        <taxon>Arthropoda</taxon>
        <taxon>Crustacea</taxon>
        <taxon>Oligostraca</taxon>
        <taxon>Ostracoda</taxon>
        <taxon>Podocopa</taxon>
        <taxon>Podocopida</taxon>
        <taxon>Darwinulocopina</taxon>
        <taxon>Darwinuloidea</taxon>
        <taxon>Darwinulidae</taxon>
        <taxon>Darwinula</taxon>
    </lineage>
</organism>
<reference evidence="9" key="1">
    <citation type="submission" date="2020-11" db="EMBL/GenBank/DDBJ databases">
        <authorList>
            <person name="Tran Van P."/>
        </authorList>
    </citation>
    <scope>NUCLEOTIDE SEQUENCE</scope>
</reference>
<evidence type="ECO:0000256" key="3">
    <source>
        <dbReference type="ARBA" id="ARBA00022723"/>
    </source>
</evidence>
<dbReference type="EMBL" id="CAJPEV010011067">
    <property type="protein sequence ID" value="CAG0906161.1"/>
    <property type="molecule type" value="Genomic_DNA"/>
</dbReference>
<evidence type="ECO:0000256" key="5">
    <source>
        <dbReference type="ARBA" id="ARBA00022808"/>
    </source>
</evidence>
<dbReference type="InterPro" id="IPR011059">
    <property type="entry name" value="Metal-dep_hydrolase_composite"/>
</dbReference>
<proteinExistence type="predicted"/>
<dbReference type="InterPro" id="IPR005920">
    <property type="entry name" value="HutI"/>
</dbReference>
<evidence type="ECO:0000256" key="6">
    <source>
        <dbReference type="ARBA" id="ARBA00022833"/>
    </source>
</evidence>
<comment type="pathway">
    <text evidence="1">Amino-acid degradation.</text>
</comment>
<keyword evidence="5" id="KW-0369">Histidine metabolism</keyword>
<dbReference type="InterPro" id="IPR032466">
    <property type="entry name" value="Metal_Hydrolase"/>
</dbReference>
<feature type="region of interest" description="Disordered" evidence="8">
    <location>
        <begin position="71"/>
        <end position="92"/>
    </location>
</feature>
<keyword evidence="4" id="KW-0378">Hydrolase</keyword>
<dbReference type="GO" id="GO:0005737">
    <property type="term" value="C:cytoplasm"/>
    <property type="evidence" value="ECO:0007669"/>
    <property type="project" value="InterPro"/>
</dbReference>
<keyword evidence="3" id="KW-0479">Metal-binding</keyword>
<evidence type="ECO:0000256" key="4">
    <source>
        <dbReference type="ARBA" id="ARBA00022801"/>
    </source>
</evidence>
<evidence type="ECO:0000256" key="7">
    <source>
        <dbReference type="ARBA" id="ARBA00023004"/>
    </source>
</evidence>
<name>A0A7R9AI76_9CRUS</name>